<keyword evidence="4" id="KW-0520">NAD</keyword>
<evidence type="ECO:0000313" key="8">
    <source>
        <dbReference type="Proteomes" id="UP001198862"/>
    </source>
</evidence>
<dbReference type="RefSeq" id="WP_230549787.1">
    <property type="nucleotide sequence ID" value="NZ_JAJISD010000002.1"/>
</dbReference>
<comment type="similarity">
    <text evidence="2">Belongs to the iron-containing alcohol dehydrogenase family.</text>
</comment>
<dbReference type="CDD" id="cd14861">
    <property type="entry name" value="Fe-ADH-like"/>
    <property type="match status" value="1"/>
</dbReference>
<accession>A0ABS8KR67</accession>
<dbReference type="EMBL" id="JAJISD010000002">
    <property type="protein sequence ID" value="MCC8428567.1"/>
    <property type="molecule type" value="Genomic_DNA"/>
</dbReference>
<comment type="caution">
    <text evidence="7">The sequence shown here is derived from an EMBL/GenBank/DDBJ whole genome shotgun (WGS) entry which is preliminary data.</text>
</comment>
<feature type="domain" description="Alcohol dehydrogenase iron-type/glycerol dehydrogenase GldA" evidence="5">
    <location>
        <begin position="8"/>
        <end position="178"/>
    </location>
</feature>
<evidence type="ECO:0000259" key="5">
    <source>
        <dbReference type="Pfam" id="PF00465"/>
    </source>
</evidence>
<evidence type="ECO:0000256" key="2">
    <source>
        <dbReference type="ARBA" id="ARBA00007358"/>
    </source>
</evidence>
<dbReference type="PROSITE" id="PS00913">
    <property type="entry name" value="ADH_IRON_1"/>
    <property type="match status" value="1"/>
</dbReference>
<keyword evidence="8" id="KW-1185">Reference proteome</keyword>
<dbReference type="SUPFAM" id="SSF56796">
    <property type="entry name" value="Dehydroquinate synthase-like"/>
    <property type="match status" value="1"/>
</dbReference>
<dbReference type="InterPro" id="IPR039697">
    <property type="entry name" value="Alcohol_dehydrogenase_Fe"/>
</dbReference>
<dbReference type="Pfam" id="PF00465">
    <property type="entry name" value="Fe-ADH"/>
    <property type="match status" value="1"/>
</dbReference>
<protein>
    <submittedName>
        <fullName evidence="7">Iron-containing alcohol dehydrogenase</fullName>
    </submittedName>
</protein>
<evidence type="ECO:0000256" key="4">
    <source>
        <dbReference type="ARBA" id="ARBA00023027"/>
    </source>
</evidence>
<dbReference type="Pfam" id="PF25137">
    <property type="entry name" value="ADH_Fe_C"/>
    <property type="match status" value="1"/>
</dbReference>
<dbReference type="PANTHER" id="PTHR11496">
    <property type="entry name" value="ALCOHOL DEHYDROGENASE"/>
    <property type="match status" value="1"/>
</dbReference>
<dbReference type="PANTHER" id="PTHR11496:SF102">
    <property type="entry name" value="ALCOHOL DEHYDROGENASE 4"/>
    <property type="match status" value="1"/>
</dbReference>
<dbReference type="InterPro" id="IPR056798">
    <property type="entry name" value="ADH_Fe_C"/>
</dbReference>
<organism evidence="7 8">
    <name type="scientific">Reyranella aquatilis</name>
    <dbReference type="NCBI Taxonomy" id="2035356"/>
    <lineage>
        <taxon>Bacteria</taxon>
        <taxon>Pseudomonadati</taxon>
        <taxon>Pseudomonadota</taxon>
        <taxon>Alphaproteobacteria</taxon>
        <taxon>Hyphomicrobiales</taxon>
        <taxon>Reyranellaceae</taxon>
        <taxon>Reyranella</taxon>
    </lineage>
</organism>
<dbReference type="InterPro" id="IPR001670">
    <property type="entry name" value="ADH_Fe/GldA"/>
</dbReference>
<evidence type="ECO:0000256" key="3">
    <source>
        <dbReference type="ARBA" id="ARBA00023002"/>
    </source>
</evidence>
<dbReference type="Gene3D" id="1.20.1090.10">
    <property type="entry name" value="Dehydroquinate synthase-like - alpha domain"/>
    <property type="match status" value="1"/>
</dbReference>
<reference evidence="7 8" key="1">
    <citation type="submission" date="2021-11" db="EMBL/GenBank/DDBJ databases">
        <authorList>
            <person name="Lee D.-H."/>
            <person name="Kim S.-B."/>
        </authorList>
    </citation>
    <scope>NUCLEOTIDE SEQUENCE [LARGE SCALE GENOMIC DNA]</scope>
    <source>
        <strain evidence="7 8">KCTC 52223</strain>
    </source>
</reference>
<keyword evidence="3" id="KW-0560">Oxidoreductase</keyword>
<dbReference type="Gene3D" id="3.40.50.1970">
    <property type="match status" value="1"/>
</dbReference>
<sequence>MALITYLTRIQFDFGALKLLESELQLMGMRRPLIVTDKGVISAGLWAKVKEQLPGNMPITLYDGTPENPTEAAMRDALKIYRDEGCDGIIAIGGGSPMDLAKAVALMATHPGPSLQAYSFVEGGAGKITAAVAPMVAIPTTSGTGSEVSRGGVIIMDSGRKLAIGSPYLIPRLALIDPELTMSLPPHLTAGTGMDALTHNIECYLANVFNPPADSIALDGLEKAWKYVERATKDGQDREARYNMAVAAMEGAMVFQKGLGAVHALSHPTGGLKGYRLHHGTLNAIYLPAVLRFNEPAVGDKFKRVAQVMGLPESEASAAGVANAVAALNERLGIPKGLGAAGLAQDTIEKIAEGAMGDHCHLSTPRQPTKAQYIELIEQSWG</sequence>
<evidence type="ECO:0000256" key="1">
    <source>
        <dbReference type="ARBA" id="ARBA00001962"/>
    </source>
</evidence>
<gene>
    <name evidence="7" type="ORF">LJ725_06300</name>
</gene>
<comment type="cofactor">
    <cofactor evidence="1">
        <name>Fe cation</name>
        <dbReference type="ChEBI" id="CHEBI:24875"/>
    </cofactor>
</comment>
<dbReference type="InterPro" id="IPR018211">
    <property type="entry name" value="ADH_Fe_CS"/>
</dbReference>
<evidence type="ECO:0000313" key="7">
    <source>
        <dbReference type="EMBL" id="MCC8428567.1"/>
    </source>
</evidence>
<proteinExistence type="inferred from homology"/>
<feature type="domain" description="Fe-containing alcohol dehydrogenase-like C-terminal" evidence="6">
    <location>
        <begin position="189"/>
        <end position="380"/>
    </location>
</feature>
<name>A0ABS8KR67_9HYPH</name>
<dbReference type="Proteomes" id="UP001198862">
    <property type="component" value="Unassembled WGS sequence"/>
</dbReference>
<evidence type="ECO:0000259" key="6">
    <source>
        <dbReference type="Pfam" id="PF25137"/>
    </source>
</evidence>